<dbReference type="eggNOG" id="ENOG502S4I0">
    <property type="taxonomic scope" value="Eukaryota"/>
</dbReference>
<evidence type="ECO:0000256" key="8">
    <source>
        <dbReference type="ARBA" id="ARBA00035425"/>
    </source>
</evidence>
<dbReference type="InParanoid" id="A7SHY1"/>
<protein>
    <recommendedName>
        <fullName evidence="7">Large ribosomal subunit protein mL52</fullName>
    </recommendedName>
    <alternativeName>
        <fullName evidence="8">39S ribosomal protein L52, mitochondrial</fullName>
    </alternativeName>
</protein>
<evidence type="ECO:0000256" key="3">
    <source>
        <dbReference type="ARBA" id="ARBA00022946"/>
    </source>
</evidence>
<keyword evidence="3" id="KW-0809">Transit peptide</keyword>
<evidence type="ECO:0000313" key="9">
    <source>
        <dbReference type="EMBL" id="EDO36732.1"/>
    </source>
</evidence>
<dbReference type="Proteomes" id="UP000001593">
    <property type="component" value="Unassembled WGS sequence"/>
</dbReference>
<proteinExistence type="inferred from homology"/>
<sequence length="106" mass="11763">MAAPGLRNCFLLSRPTRSACFHFRSVSLASNHHAGQKFRVSQGKAPDALSYGPLTDLPDWSFADGQSAPETKRRQLRLRRRLGVAARINKLLTEVDEAKEKSKGQS</sequence>
<comment type="similarity">
    <text evidence="2">Belongs to the mitochondrion-specific ribosomal protein mL52 family.</text>
</comment>
<dbReference type="HOGENOM" id="CLU_2226287_0_0_1"/>
<evidence type="ECO:0000256" key="4">
    <source>
        <dbReference type="ARBA" id="ARBA00022980"/>
    </source>
</evidence>
<keyword evidence="6" id="KW-0687">Ribonucleoprotein</keyword>
<dbReference type="KEGG" id="nve:5508174"/>
<dbReference type="InterPro" id="IPR034596">
    <property type="entry name" value="Ribosomal_mL52"/>
</dbReference>
<dbReference type="OMA" id="TRSACFH"/>
<accession>A7SHY1</accession>
<name>A7SHY1_NEMVE</name>
<keyword evidence="4" id="KW-0689">Ribosomal protein</keyword>
<dbReference type="STRING" id="45351.A7SHY1"/>
<dbReference type="PhylomeDB" id="A7SHY1"/>
<dbReference type="PANTHER" id="PTHR34090">
    <property type="entry name" value="39S RIBOSOMAL PROTEIN L52, MITOCHONDRIAL"/>
    <property type="match status" value="1"/>
</dbReference>
<evidence type="ECO:0000256" key="7">
    <source>
        <dbReference type="ARBA" id="ARBA00035181"/>
    </source>
</evidence>
<dbReference type="GO" id="GO:0005762">
    <property type="term" value="C:mitochondrial large ribosomal subunit"/>
    <property type="evidence" value="ECO:0000318"/>
    <property type="project" value="GO_Central"/>
</dbReference>
<dbReference type="AlphaFoldDB" id="A7SHY1"/>
<keyword evidence="10" id="KW-1185">Reference proteome</keyword>
<gene>
    <name evidence="9" type="ORF">NEMVEDRAFT_v1g212544</name>
</gene>
<keyword evidence="5" id="KW-0496">Mitochondrion</keyword>
<comment type="subcellular location">
    <subcellularLocation>
        <location evidence="1">Mitochondrion</location>
    </subcellularLocation>
</comment>
<evidence type="ECO:0000256" key="2">
    <source>
        <dbReference type="ARBA" id="ARBA00007232"/>
    </source>
</evidence>
<dbReference type="PANTHER" id="PTHR34090:SF1">
    <property type="entry name" value="LARGE RIBOSOMAL SUBUNIT PROTEIN ML52"/>
    <property type="match status" value="1"/>
</dbReference>
<dbReference type="OrthoDB" id="10249237at2759"/>
<dbReference type="Pfam" id="PF18699">
    <property type="entry name" value="MRPL52"/>
    <property type="match status" value="1"/>
</dbReference>
<organism evidence="9 10">
    <name type="scientific">Nematostella vectensis</name>
    <name type="common">Starlet sea anemone</name>
    <dbReference type="NCBI Taxonomy" id="45351"/>
    <lineage>
        <taxon>Eukaryota</taxon>
        <taxon>Metazoa</taxon>
        <taxon>Cnidaria</taxon>
        <taxon>Anthozoa</taxon>
        <taxon>Hexacorallia</taxon>
        <taxon>Actiniaria</taxon>
        <taxon>Edwardsiidae</taxon>
        <taxon>Nematostella</taxon>
    </lineage>
</organism>
<dbReference type="GO" id="GO:0003735">
    <property type="term" value="F:structural constituent of ribosome"/>
    <property type="evidence" value="ECO:0007669"/>
    <property type="project" value="InterPro"/>
</dbReference>
<evidence type="ECO:0000256" key="1">
    <source>
        <dbReference type="ARBA" id="ARBA00004173"/>
    </source>
</evidence>
<dbReference type="EMBL" id="DS469663">
    <property type="protein sequence ID" value="EDO36732.1"/>
    <property type="molecule type" value="Genomic_DNA"/>
</dbReference>
<dbReference type="GO" id="GO:0006412">
    <property type="term" value="P:translation"/>
    <property type="evidence" value="ECO:0000318"/>
    <property type="project" value="GO_Central"/>
</dbReference>
<evidence type="ECO:0000313" key="10">
    <source>
        <dbReference type="Proteomes" id="UP000001593"/>
    </source>
</evidence>
<evidence type="ECO:0000256" key="6">
    <source>
        <dbReference type="ARBA" id="ARBA00023274"/>
    </source>
</evidence>
<dbReference type="GO" id="GO:0032543">
    <property type="term" value="P:mitochondrial translation"/>
    <property type="evidence" value="ECO:0007669"/>
    <property type="project" value="InterPro"/>
</dbReference>
<reference evidence="9 10" key="1">
    <citation type="journal article" date="2007" name="Science">
        <title>Sea anemone genome reveals ancestral eumetazoan gene repertoire and genomic organization.</title>
        <authorList>
            <person name="Putnam N.H."/>
            <person name="Srivastava M."/>
            <person name="Hellsten U."/>
            <person name="Dirks B."/>
            <person name="Chapman J."/>
            <person name="Salamov A."/>
            <person name="Terry A."/>
            <person name="Shapiro H."/>
            <person name="Lindquist E."/>
            <person name="Kapitonov V.V."/>
            <person name="Jurka J."/>
            <person name="Genikhovich G."/>
            <person name="Grigoriev I.V."/>
            <person name="Lucas S.M."/>
            <person name="Steele R.E."/>
            <person name="Finnerty J.R."/>
            <person name="Technau U."/>
            <person name="Martindale M.Q."/>
            <person name="Rokhsar D.S."/>
        </authorList>
    </citation>
    <scope>NUCLEOTIDE SEQUENCE [LARGE SCALE GENOMIC DNA]</scope>
    <source>
        <strain evidence="10">CH2 X CH6</strain>
    </source>
</reference>
<evidence type="ECO:0000256" key="5">
    <source>
        <dbReference type="ARBA" id="ARBA00023128"/>
    </source>
</evidence>